<dbReference type="KEGG" id="toc:Toce_0369"/>
<evidence type="ECO:0000256" key="1">
    <source>
        <dbReference type="ARBA" id="ARBA00000085"/>
    </source>
</evidence>
<sequence length="396" mass="45780">MKKNRLDVKYLDSIIKTTIEAVEKGHEETFRIAEHAKKECERLQKEVEQLKVRISETIQTVDELQKKERASRNKLMVVSREFNKYSEEDIKAAYEHAREIQIKLTVQREREIQLREKRDQMERSLKNMQDILKQAEQLTLQMGVALNFLKGNLLDLSEKLTDINQKQAIAAQIIKAQEEERKFIAREIHDGPAQTMANVLLQVDVCEKLYEKDSDRARKELRDLKELVRNCIREMRKIIFNLRPAALDDLGLEAVTRRYCAEFQEDTGISVDLSIIGDKRRLDSTVEITLFRVIQEALSNVKKHAGAKNVSVKLEFASDVVNLRIEDDGVGFEFEEVKLLSEDSKHFGLVNMRERVDLLKGTIKIKSEPGRGTGIYISIPLSERRNLNVKDFRGSG</sequence>
<dbReference type="SUPFAM" id="SSF55874">
    <property type="entry name" value="ATPase domain of HSP90 chaperone/DNA topoisomerase II/histidine kinase"/>
    <property type="match status" value="1"/>
</dbReference>
<organism evidence="8 9">
    <name type="scientific">Thermosediminibacter oceani (strain ATCC BAA-1034 / DSM 16646 / JW/IW-1228P)</name>
    <dbReference type="NCBI Taxonomy" id="555079"/>
    <lineage>
        <taxon>Bacteria</taxon>
        <taxon>Bacillati</taxon>
        <taxon>Bacillota</taxon>
        <taxon>Clostridia</taxon>
        <taxon>Thermosediminibacterales</taxon>
        <taxon>Thermosediminibacteraceae</taxon>
        <taxon>Thermosediminibacter</taxon>
    </lineage>
</organism>
<evidence type="ECO:0000313" key="9">
    <source>
        <dbReference type="Proteomes" id="UP000000272"/>
    </source>
</evidence>
<dbReference type="Pfam" id="PF05384">
    <property type="entry name" value="DegS"/>
    <property type="match status" value="1"/>
</dbReference>
<feature type="coiled-coil region" evidence="6">
    <location>
        <begin position="111"/>
        <end position="166"/>
    </location>
</feature>
<dbReference type="InterPro" id="IPR003594">
    <property type="entry name" value="HATPase_dom"/>
</dbReference>
<evidence type="ECO:0000256" key="3">
    <source>
        <dbReference type="ARBA" id="ARBA00022679"/>
    </source>
</evidence>
<gene>
    <name evidence="8" type="ordered locus">Toce_0369</name>
</gene>
<dbReference type="Proteomes" id="UP000000272">
    <property type="component" value="Chromosome"/>
</dbReference>
<dbReference type="OrthoDB" id="9781904at2"/>
<dbReference type="GO" id="GO:0000155">
    <property type="term" value="F:phosphorelay sensor kinase activity"/>
    <property type="evidence" value="ECO:0007669"/>
    <property type="project" value="InterPro"/>
</dbReference>
<dbReference type="RefSeq" id="WP_013275200.1">
    <property type="nucleotide sequence ID" value="NC_014377.1"/>
</dbReference>
<dbReference type="Pfam" id="PF02518">
    <property type="entry name" value="HATPase_c"/>
    <property type="match status" value="1"/>
</dbReference>
<evidence type="ECO:0000259" key="7">
    <source>
        <dbReference type="PROSITE" id="PS50109"/>
    </source>
</evidence>
<evidence type="ECO:0000256" key="6">
    <source>
        <dbReference type="SAM" id="Coils"/>
    </source>
</evidence>
<proteinExistence type="predicted"/>
<keyword evidence="6" id="KW-0175">Coiled coil</keyword>
<comment type="catalytic activity">
    <reaction evidence="1">
        <text>ATP + protein L-histidine = ADP + protein N-phospho-L-histidine.</text>
        <dbReference type="EC" id="2.7.13.3"/>
    </reaction>
</comment>
<keyword evidence="5" id="KW-0902">Two-component regulatory system</keyword>
<dbReference type="STRING" id="555079.Toce_0369"/>
<dbReference type="CDD" id="cd16917">
    <property type="entry name" value="HATPase_UhpB-NarQ-NarX-like"/>
    <property type="match status" value="1"/>
</dbReference>
<keyword evidence="9" id="KW-1185">Reference proteome</keyword>
<dbReference type="GO" id="GO:0016020">
    <property type="term" value="C:membrane"/>
    <property type="evidence" value="ECO:0007669"/>
    <property type="project" value="InterPro"/>
</dbReference>
<evidence type="ECO:0000256" key="4">
    <source>
        <dbReference type="ARBA" id="ARBA00022777"/>
    </source>
</evidence>
<dbReference type="eggNOG" id="COG4585">
    <property type="taxonomic scope" value="Bacteria"/>
</dbReference>
<dbReference type="EC" id="2.7.13.3" evidence="2"/>
<evidence type="ECO:0000256" key="5">
    <source>
        <dbReference type="ARBA" id="ARBA00023012"/>
    </source>
</evidence>
<dbReference type="InterPro" id="IPR016381">
    <property type="entry name" value="Sig_transdc_His_kinase_DegS"/>
</dbReference>
<keyword evidence="4 8" id="KW-0418">Kinase</keyword>
<dbReference type="PANTHER" id="PTHR24421:SF55">
    <property type="entry name" value="SENSOR HISTIDINE KINASE YDFH"/>
    <property type="match status" value="1"/>
</dbReference>
<dbReference type="Pfam" id="PF07730">
    <property type="entry name" value="HisKA_3"/>
    <property type="match status" value="1"/>
</dbReference>
<dbReference type="Gene3D" id="1.20.5.1930">
    <property type="match status" value="1"/>
</dbReference>
<protein>
    <recommendedName>
        <fullName evidence="2">histidine kinase</fullName>
        <ecNumber evidence="2">2.7.13.3</ecNumber>
    </recommendedName>
</protein>
<feature type="coiled-coil region" evidence="6">
    <location>
        <begin position="26"/>
        <end position="67"/>
    </location>
</feature>
<dbReference type="AlphaFoldDB" id="D9S0Y6"/>
<dbReference type="InterPro" id="IPR008595">
    <property type="entry name" value="DegS"/>
</dbReference>
<keyword evidence="3" id="KW-0808">Transferase</keyword>
<name>D9S0Y6_THEOJ</name>
<accession>D9S0Y6</accession>
<dbReference type="PROSITE" id="PS50109">
    <property type="entry name" value="HIS_KIN"/>
    <property type="match status" value="1"/>
</dbReference>
<feature type="coiled-coil region" evidence="6">
    <location>
        <begin position="207"/>
        <end position="234"/>
    </location>
</feature>
<dbReference type="InterPro" id="IPR036890">
    <property type="entry name" value="HATPase_C_sf"/>
</dbReference>
<dbReference type="HOGENOM" id="CLU_000445_20_0_9"/>
<dbReference type="PANTHER" id="PTHR24421">
    <property type="entry name" value="NITRATE/NITRITE SENSOR PROTEIN NARX-RELATED"/>
    <property type="match status" value="1"/>
</dbReference>
<dbReference type="Gene3D" id="3.30.565.10">
    <property type="entry name" value="Histidine kinase-like ATPase, C-terminal domain"/>
    <property type="match status" value="1"/>
</dbReference>
<reference evidence="8 9" key="1">
    <citation type="journal article" date="2010" name="Stand. Genomic Sci.">
        <title>Complete genome sequence of Thermosediminibacter oceani type strain (JW/IW-1228P).</title>
        <authorList>
            <person name="Pitluck S."/>
            <person name="Yasawong M."/>
            <person name="Munk C."/>
            <person name="Nolan M."/>
            <person name="Lapidus A."/>
            <person name="Lucas S."/>
            <person name="Glavina Del Rio T."/>
            <person name="Tice H."/>
            <person name="Cheng J.F."/>
            <person name="Bruce D."/>
            <person name="Detter C."/>
            <person name="Tapia R."/>
            <person name="Han C."/>
            <person name="Goodwin L."/>
            <person name="Liolios K."/>
            <person name="Ivanova N."/>
            <person name="Mavromatis K."/>
            <person name="Mikhailova N."/>
            <person name="Pati A."/>
            <person name="Chen A."/>
            <person name="Palaniappan K."/>
            <person name="Land M."/>
            <person name="Hauser L."/>
            <person name="Chang Y.J."/>
            <person name="Jeffries C.D."/>
            <person name="Rohde M."/>
            <person name="Spring S."/>
            <person name="Sikorski J."/>
            <person name="Goker M."/>
            <person name="Woyke T."/>
            <person name="Bristow J."/>
            <person name="Eisen J.A."/>
            <person name="Markowitz V."/>
            <person name="Hugenholtz P."/>
            <person name="Kyrpides N.C."/>
            <person name="Klenk H.P."/>
        </authorList>
    </citation>
    <scope>NUCLEOTIDE SEQUENCE [LARGE SCALE GENOMIC DNA]</scope>
    <source>
        <strain evidence="9">ATCC BAA-1034 / DSM 16646 / JW/IW-1228P</strain>
    </source>
</reference>
<dbReference type="EMBL" id="CP002131">
    <property type="protein sequence ID" value="ADL07150.1"/>
    <property type="molecule type" value="Genomic_DNA"/>
</dbReference>
<dbReference type="GO" id="GO:0046983">
    <property type="term" value="F:protein dimerization activity"/>
    <property type="evidence" value="ECO:0007669"/>
    <property type="project" value="InterPro"/>
</dbReference>
<dbReference type="InterPro" id="IPR011712">
    <property type="entry name" value="Sig_transdc_His_kin_sub3_dim/P"/>
</dbReference>
<dbReference type="InterPro" id="IPR050482">
    <property type="entry name" value="Sensor_HK_TwoCompSys"/>
</dbReference>
<feature type="domain" description="Histidine kinase" evidence="7">
    <location>
        <begin position="183"/>
        <end position="383"/>
    </location>
</feature>
<dbReference type="InterPro" id="IPR005467">
    <property type="entry name" value="His_kinase_dom"/>
</dbReference>
<evidence type="ECO:0000313" key="8">
    <source>
        <dbReference type="EMBL" id="ADL07150.1"/>
    </source>
</evidence>
<dbReference type="PIRSF" id="PIRSF003169">
    <property type="entry name" value="STHK_DegS"/>
    <property type="match status" value="1"/>
</dbReference>
<evidence type="ECO:0000256" key="2">
    <source>
        <dbReference type="ARBA" id="ARBA00012438"/>
    </source>
</evidence>
<dbReference type="SMART" id="SM00387">
    <property type="entry name" value="HATPase_c"/>
    <property type="match status" value="1"/>
</dbReference>